<keyword evidence="8" id="KW-1003">Cell membrane</keyword>
<feature type="domain" description="3-deoxy-D-manno-octulosonic-acid transferase N-terminal" evidence="9">
    <location>
        <begin position="37"/>
        <end position="211"/>
    </location>
</feature>
<comment type="pathway">
    <text evidence="2 8">Bacterial outer membrane biogenesis; LPS core biosynthesis.</text>
</comment>
<gene>
    <name evidence="10" type="ORF">GCM10008942_05410</name>
</gene>
<evidence type="ECO:0000256" key="3">
    <source>
        <dbReference type="ARBA" id="ARBA00012621"/>
    </source>
</evidence>
<dbReference type="InterPro" id="IPR039901">
    <property type="entry name" value="Kdotransferase"/>
</dbReference>
<comment type="similarity">
    <text evidence="8">Belongs to the glycosyltransferase group 1 family.</text>
</comment>
<dbReference type="PANTHER" id="PTHR42755">
    <property type="entry name" value="3-DEOXY-MANNO-OCTULOSONATE CYTIDYLYLTRANSFERASE"/>
    <property type="match status" value="1"/>
</dbReference>
<evidence type="ECO:0000259" key="9">
    <source>
        <dbReference type="Pfam" id="PF04413"/>
    </source>
</evidence>
<evidence type="ECO:0000256" key="8">
    <source>
        <dbReference type="RuleBase" id="RU365103"/>
    </source>
</evidence>
<name>A0ABP3P923_9PROT</name>
<dbReference type="Gene3D" id="3.40.50.2000">
    <property type="entry name" value="Glycogen Phosphorylase B"/>
    <property type="match status" value="1"/>
</dbReference>
<keyword evidence="11" id="KW-1185">Reference proteome</keyword>
<evidence type="ECO:0000313" key="10">
    <source>
        <dbReference type="EMBL" id="GAA0559846.1"/>
    </source>
</evidence>
<dbReference type="SUPFAM" id="SSF53756">
    <property type="entry name" value="UDP-Glycosyltransferase/glycogen phosphorylase"/>
    <property type="match status" value="1"/>
</dbReference>
<dbReference type="EMBL" id="BAAADD010000001">
    <property type="protein sequence ID" value="GAA0559846.1"/>
    <property type="molecule type" value="Genomic_DNA"/>
</dbReference>
<dbReference type="PANTHER" id="PTHR42755:SF1">
    <property type="entry name" value="3-DEOXY-D-MANNO-OCTULOSONIC ACID TRANSFERASE, MITOCHONDRIAL-RELATED"/>
    <property type="match status" value="1"/>
</dbReference>
<dbReference type="InterPro" id="IPR038107">
    <property type="entry name" value="Glycos_transf_N_sf"/>
</dbReference>
<comment type="subcellular location">
    <subcellularLocation>
        <location evidence="8">Cell membrane</location>
    </subcellularLocation>
</comment>
<sequence length="422" mass="45616">MKPLGLTAYRAVSTVLSPVVPALLRRRILRGKEHEERNAERLGHASLPRPEGTLIWVHGASVGECIAALPLIDALLKAVPCKVLVTSGTVTSAKLMAERLPEGAIHQFVPVDTPAATMRFLHHWKPQVGLFVDSDIWPNLIVNARDRGVKLALINARMTERSFRNWRWAKKTAAEIMSSYRACLAQDEEIAARFRALGTPNVEVIGSLKADAPMLPADPDKLEALRAAIGGRPVLLAAQTHQGEEETILPAHDALRRKFPDLLTIIVPRHTQRAGDIVMLCGTRVTKKRSDGELPDADTAVYIADTMGELGLFYRLTRFCFVGGSLIRHGGQNPLEPAKLGCAVLTGPYTYNFTKAFETLLAAQGAGSVNSCSDIVSLASKLLGDPNEAERLGDAAKRGAVNLGGAVAKTVDVVVKMLDARS</sequence>
<dbReference type="GO" id="GO:0016740">
    <property type="term" value="F:transferase activity"/>
    <property type="evidence" value="ECO:0007669"/>
    <property type="project" value="UniProtKB-KW"/>
</dbReference>
<dbReference type="InterPro" id="IPR007507">
    <property type="entry name" value="Glycos_transf_N"/>
</dbReference>
<evidence type="ECO:0000256" key="6">
    <source>
        <dbReference type="ARBA" id="ARBA00031445"/>
    </source>
</evidence>
<dbReference type="RefSeq" id="WP_166931444.1">
    <property type="nucleotide sequence ID" value="NZ_BAAADD010000001.1"/>
</dbReference>
<evidence type="ECO:0000256" key="2">
    <source>
        <dbReference type="ARBA" id="ARBA00004713"/>
    </source>
</evidence>
<keyword evidence="5 8" id="KW-0808">Transferase</keyword>
<comment type="caution">
    <text evidence="10">The sequence shown here is derived from an EMBL/GenBank/DDBJ whole genome shotgun (WGS) entry which is preliminary data.</text>
</comment>
<dbReference type="Gene3D" id="3.40.50.11720">
    <property type="entry name" value="3-Deoxy-D-manno-octulosonic-acid transferase, N-terminal domain"/>
    <property type="match status" value="1"/>
</dbReference>
<keyword evidence="8" id="KW-0448">Lipopolysaccharide biosynthesis</keyword>
<comment type="catalytic activity">
    <reaction evidence="7 8">
        <text>lipid IVA (E. coli) + CMP-3-deoxy-beta-D-manno-octulosonate = alpha-Kdo-(2-&gt;6)-lipid IVA (E. coli) + CMP + H(+)</text>
        <dbReference type="Rhea" id="RHEA:28066"/>
        <dbReference type="ChEBI" id="CHEBI:15378"/>
        <dbReference type="ChEBI" id="CHEBI:58603"/>
        <dbReference type="ChEBI" id="CHEBI:60364"/>
        <dbReference type="ChEBI" id="CHEBI:60377"/>
        <dbReference type="ChEBI" id="CHEBI:85987"/>
        <dbReference type="EC" id="2.4.99.12"/>
    </reaction>
</comment>
<evidence type="ECO:0000256" key="4">
    <source>
        <dbReference type="ARBA" id="ARBA00019077"/>
    </source>
</evidence>
<proteinExistence type="inferred from homology"/>
<evidence type="ECO:0000256" key="1">
    <source>
        <dbReference type="ARBA" id="ARBA00003394"/>
    </source>
</evidence>
<dbReference type="EC" id="2.4.99.12" evidence="3 8"/>
<dbReference type="Proteomes" id="UP001499951">
    <property type="component" value="Unassembled WGS sequence"/>
</dbReference>
<comment type="function">
    <text evidence="1 8">Involved in lipopolysaccharide (LPS) biosynthesis. Catalyzes the transfer of 3-deoxy-D-manno-octulosonate (Kdo) residue(s) from CMP-Kdo to lipid IV(A), the tetraacyldisaccharide-1,4'-bisphosphate precursor of lipid A.</text>
</comment>
<dbReference type="Pfam" id="PF04413">
    <property type="entry name" value="Glycos_transf_N"/>
    <property type="match status" value="1"/>
</dbReference>
<evidence type="ECO:0000313" key="11">
    <source>
        <dbReference type="Proteomes" id="UP001499951"/>
    </source>
</evidence>
<protein>
    <recommendedName>
        <fullName evidence="4 8">3-deoxy-D-manno-octulosonic acid transferase</fullName>
        <shortName evidence="8">Kdo transferase</shortName>
        <ecNumber evidence="3 8">2.4.99.12</ecNumber>
    </recommendedName>
    <alternativeName>
        <fullName evidence="6 8">Lipid IV(A) 3-deoxy-D-manno-octulosonic acid transferase</fullName>
    </alternativeName>
</protein>
<evidence type="ECO:0000256" key="5">
    <source>
        <dbReference type="ARBA" id="ARBA00022679"/>
    </source>
</evidence>
<keyword evidence="8" id="KW-0472">Membrane</keyword>
<accession>A0ABP3P923</accession>
<evidence type="ECO:0000256" key="7">
    <source>
        <dbReference type="ARBA" id="ARBA00049183"/>
    </source>
</evidence>
<reference evidence="11" key="1">
    <citation type="journal article" date="2019" name="Int. J. Syst. Evol. Microbiol.">
        <title>The Global Catalogue of Microorganisms (GCM) 10K type strain sequencing project: providing services to taxonomists for standard genome sequencing and annotation.</title>
        <authorList>
            <consortium name="The Broad Institute Genomics Platform"/>
            <consortium name="The Broad Institute Genome Sequencing Center for Infectious Disease"/>
            <person name="Wu L."/>
            <person name="Ma J."/>
        </authorList>
    </citation>
    <scope>NUCLEOTIDE SEQUENCE [LARGE SCALE GENOMIC DNA]</scope>
    <source>
        <strain evidence="11">JCM 15089</strain>
    </source>
</reference>
<organism evidence="10 11">
    <name type="scientific">Rhizomicrobium electricum</name>
    <dbReference type="NCBI Taxonomy" id="480070"/>
    <lineage>
        <taxon>Bacteria</taxon>
        <taxon>Pseudomonadati</taxon>
        <taxon>Pseudomonadota</taxon>
        <taxon>Alphaproteobacteria</taxon>
        <taxon>Micropepsales</taxon>
        <taxon>Micropepsaceae</taxon>
        <taxon>Rhizomicrobium</taxon>
    </lineage>
</organism>